<name>A0AA39KS08_MICHY</name>
<dbReference type="AlphaFoldDB" id="A0AA39KS08"/>
<sequence length="340" mass="38154">MMMMDMGMYGTYGKPDSYYNFQSTNHQLSSGSGGSIAGHATVSQSPDLTINHHYYPQTAVAPFTTSSNDVYLTPESASSGPAPSQTFYSPSGAVLHDDGTAIISSENGLSYTNLDYSNYANNQQQQQNLSCHSNEQHNQTFQIQDVGYRDDNRGATSASSTSAATIIHQQSLTIGQIPIHIRTDHQQQLSHHNNHSQHHHHHHHQHHQHQHLHQSSHHSSSEYQILPTTSSNYLNHNPSEVDPALHYSAQTSMTLRQTAEYTIHPTAHYKEECTDLTGYRASSLQQSTHSVHTPVHEHHQQHRQAQGHALGVQQNQQQPQHTQVPTYKWMQVKRNVPKPV</sequence>
<reference evidence="2" key="2">
    <citation type="submission" date="2023-03" db="EMBL/GenBank/DDBJ databases">
        <authorList>
            <person name="Inwood S.N."/>
            <person name="Skelly J.G."/>
            <person name="Guhlin J."/>
            <person name="Harrop T.W.R."/>
            <person name="Goldson S.G."/>
            <person name="Dearden P.K."/>
        </authorList>
    </citation>
    <scope>NUCLEOTIDE SEQUENCE</scope>
    <source>
        <strain evidence="2">Lincoln</strain>
        <tissue evidence="2">Whole body</tissue>
    </source>
</reference>
<feature type="region of interest" description="Disordered" evidence="1">
    <location>
        <begin position="185"/>
        <end position="223"/>
    </location>
</feature>
<protein>
    <submittedName>
        <fullName evidence="2">Uncharacterized protein</fullName>
    </submittedName>
</protein>
<dbReference type="Proteomes" id="UP001168972">
    <property type="component" value="Unassembled WGS sequence"/>
</dbReference>
<accession>A0AA39KS08</accession>
<feature type="compositionally biased region" description="Low complexity" evidence="1">
    <location>
        <begin position="303"/>
        <end position="325"/>
    </location>
</feature>
<feature type="non-terminal residue" evidence="2">
    <location>
        <position position="340"/>
    </location>
</feature>
<reference evidence="2" key="1">
    <citation type="journal article" date="2023" name="bioRxiv">
        <title>Scaffold-level genome assemblies of two parasitoid biocontrol wasps reveal the parthenogenesis mechanism and an associated novel virus.</title>
        <authorList>
            <person name="Inwood S."/>
            <person name="Skelly J."/>
            <person name="Guhlin J."/>
            <person name="Harrop T."/>
            <person name="Goldson S."/>
            <person name="Dearden P."/>
        </authorList>
    </citation>
    <scope>NUCLEOTIDE SEQUENCE</scope>
    <source>
        <strain evidence="2">Lincoln</strain>
        <tissue evidence="2">Whole body</tissue>
    </source>
</reference>
<proteinExistence type="predicted"/>
<evidence type="ECO:0000256" key="1">
    <source>
        <dbReference type="SAM" id="MobiDB-lite"/>
    </source>
</evidence>
<keyword evidence="3" id="KW-1185">Reference proteome</keyword>
<feature type="region of interest" description="Disordered" evidence="1">
    <location>
        <begin position="296"/>
        <end position="325"/>
    </location>
</feature>
<dbReference type="EMBL" id="JAQQBR010000308">
    <property type="protein sequence ID" value="KAK0171446.1"/>
    <property type="molecule type" value="Genomic_DNA"/>
</dbReference>
<organism evidence="2 3">
    <name type="scientific">Microctonus hyperodae</name>
    <name type="common">Parasitoid wasp</name>
    <dbReference type="NCBI Taxonomy" id="165561"/>
    <lineage>
        <taxon>Eukaryota</taxon>
        <taxon>Metazoa</taxon>
        <taxon>Ecdysozoa</taxon>
        <taxon>Arthropoda</taxon>
        <taxon>Hexapoda</taxon>
        <taxon>Insecta</taxon>
        <taxon>Pterygota</taxon>
        <taxon>Neoptera</taxon>
        <taxon>Endopterygota</taxon>
        <taxon>Hymenoptera</taxon>
        <taxon>Apocrita</taxon>
        <taxon>Ichneumonoidea</taxon>
        <taxon>Braconidae</taxon>
        <taxon>Euphorinae</taxon>
        <taxon>Microctonus</taxon>
    </lineage>
</organism>
<gene>
    <name evidence="2" type="ORF">PV327_011293</name>
</gene>
<evidence type="ECO:0000313" key="3">
    <source>
        <dbReference type="Proteomes" id="UP001168972"/>
    </source>
</evidence>
<evidence type="ECO:0000313" key="2">
    <source>
        <dbReference type="EMBL" id="KAK0171446.1"/>
    </source>
</evidence>
<comment type="caution">
    <text evidence="2">The sequence shown here is derived from an EMBL/GenBank/DDBJ whole genome shotgun (WGS) entry which is preliminary data.</text>
</comment>
<feature type="compositionally biased region" description="Basic residues" evidence="1">
    <location>
        <begin position="192"/>
        <end position="216"/>
    </location>
</feature>